<reference evidence="4" key="2">
    <citation type="submission" date="2025-09" db="UniProtKB">
        <authorList>
            <consortium name="Ensembl"/>
        </authorList>
    </citation>
    <scope>IDENTIFICATION</scope>
</reference>
<dbReference type="Proteomes" id="UP000472276">
    <property type="component" value="Unassembled WGS sequence"/>
</dbReference>
<organism evidence="4 5">
    <name type="scientific">Oreochromis aureus</name>
    <name type="common">Israeli tilapia</name>
    <name type="synonym">Chromis aureus</name>
    <dbReference type="NCBI Taxonomy" id="47969"/>
    <lineage>
        <taxon>Eukaryota</taxon>
        <taxon>Metazoa</taxon>
        <taxon>Chordata</taxon>
        <taxon>Craniata</taxon>
        <taxon>Vertebrata</taxon>
        <taxon>Euteleostomi</taxon>
        <taxon>Actinopterygii</taxon>
        <taxon>Neopterygii</taxon>
        <taxon>Teleostei</taxon>
        <taxon>Neoteleostei</taxon>
        <taxon>Acanthomorphata</taxon>
        <taxon>Ovalentaria</taxon>
        <taxon>Cichlomorphae</taxon>
        <taxon>Cichliformes</taxon>
        <taxon>Cichlidae</taxon>
        <taxon>African cichlids</taxon>
        <taxon>Pseudocrenilabrinae</taxon>
        <taxon>Oreochromini</taxon>
        <taxon>Oreochromis</taxon>
    </lineage>
</organism>
<dbReference type="GO" id="GO:0035770">
    <property type="term" value="C:ribonucleoprotein granule"/>
    <property type="evidence" value="ECO:0007669"/>
    <property type="project" value="TreeGrafter"/>
</dbReference>
<dbReference type="InterPro" id="IPR010622">
    <property type="entry name" value="FAST_Leu-rich"/>
</dbReference>
<name>A0A668RQJ4_OREAU</name>
<evidence type="ECO:0000313" key="4">
    <source>
        <dbReference type="Ensembl" id="ENSOABP00000002206.2"/>
    </source>
</evidence>
<dbReference type="GO" id="GO:0005759">
    <property type="term" value="C:mitochondrial matrix"/>
    <property type="evidence" value="ECO:0007669"/>
    <property type="project" value="TreeGrafter"/>
</dbReference>
<dbReference type="OMA" id="VQIPYHE"/>
<reference evidence="4" key="1">
    <citation type="submission" date="2025-08" db="UniProtKB">
        <authorList>
            <consortium name="Ensembl"/>
        </authorList>
    </citation>
    <scope>IDENTIFICATION</scope>
</reference>
<dbReference type="Pfam" id="PF06743">
    <property type="entry name" value="FAST_1"/>
    <property type="match status" value="1"/>
</dbReference>
<dbReference type="GO" id="GO:0003723">
    <property type="term" value="F:RNA binding"/>
    <property type="evidence" value="ECO:0007669"/>
    <property type="project" value="TreeGrafter"/>
</dbReference>
<dbReference type="PANTHER" id="PTHR21228">
    <property type="entry name" value="FAST LEU-RICH DOMAIN-CONTAINING"/>
    <property type="match status" value="1"/>
</dbReference>
<evidence type="ECO:0000256" key="1">
    <source>
        <dbReference type="ARBA" id="ARBA00004173"/>
    </source>
</evidence>
<keyword evidence="2" id="KW-0496">Mitochondrion</keyword>
<dbReference type="GO" id="GO:0000963">
    <property type="term" value="P:mitochondrial RNA processing"/>
    <property type="evidence" value="ECO:0007669"/>
    <property type="project" value="TreeGrafter"/>
</dbReference>
<dbReference type="Pfam" id="PF08373">
    <property type="entry name" value="RAP"/>
    <property type="match status" value="1"/>
</dbReference>
<dbReference type="AlphaFoldDB" id="A0A668RQJ4"/>
<dbReference type="PANTHER" id="PTHR21228:SF9">
    <property type="entry name" value="FAST KINASE DOMAIN-CONTAINING PROTEIN 3, MITOCHONDRIAL"/>
    <property type="match status" value="1"/>
</dbReference>
<dbReference type="RefSeq" id="XP_031590295.2">
    <property type="nucleotide sequence ID" value="XM_031734435.2"/>
</dbReference>
<accession>A0A668RQJ4</accession>
<dbReference type="InterPro" id="IPR013584">
    <property type="entry name" value="RAP"/>
</dbReference>
<dbReference type="PROSITE" id="PS51286">
    <property type="entry name" value="RAP"/>
    <property type="match status" value="1"/>
</dbReference>
<comment type="subcellular location">
    <subcellularLocation>
        <location evidence="1">Mitochondrion</location>
    </subcellularLocation>
</comment>
<dbReference type="SMART" id="SM00952">
    <property type="entry name" value="RAP"/>
    <property type="match status" value="1"/>
</dbReference>
<evidence type="ECO:0000259" key="3">
    <source>
        <dbReference type="PROSITE" id="PS51286"/>
    </source>
</evidence>
<feature type="domain" description="RAP" evidence="3">
    <location>
        <begin position="590"/>
        <end position="648"/>
    </location>
</feature>
<evidence type="ECO:0000313" key="5">
    <source>
        <dbReference type="Proteomes" id="UP000472276"/>
    </source>
</evidence>
<gene>
    <name evidence="4" type="primary">FASTKD3</name>
</gene>
<dbReference type="GO" id="GO:0044528">
    <property type="term" value="P:regulation of mitochondrial mRNA stability"/>
    <property type="evidence" value="ECO:0007669"/>
    <property type="project" value="InterPro"/>
</dbReference>
<keyword evidence="5" id="KW-1185">Reference proteome</keyword>
<dbReference type="Pfam" id="PF08368">
    <property type="entry name" value="FAST_2"/>
    <property type="match status" value="1"/>
</dbReference>
<dbReference type="InterPro" id="IPR050870">
    <property type="entry name" value="FAST_kinase"/>
</dbReference>
<dbReference type="RefSeq" id="XP_031590294.2">
    <property type="nucleotide sequence ID" value="XM_031734434.2"/>
</dbReference>
<sequence>MALKLIQRFPFRIRCYPVGSVRPLSTSSQSLCVTCLCTSAGRCIRIRGCRKLLQDSVTRSLTTIVREPAFITSSSVGIHRDSVPRFCLTQLHRPTAIEEQSFLHRLETCSSSRQVFRLLRSVEIVSDTMAAAALHRVADLEQEGGALNNPTVLEEATIRALCFQLEQDSGRLTDAGLVSALLACTRLYLDPWSTLMVRLMSESQARLDRGEMTIGELCTLGQAMLAIEGPGSVMLEQLMEQIQRQELSNWSLADLVAVYRLLQGGVGVDGKYRDLLNAMHSHAVTVTSRMDPAAVSGVLGALVTLNQMQAMPLVINLCKQAVRHVPHFTDEELTHVLGALMHFGHSDHYFMEAMEKYVPTVAFTSHPETITKVMQFFGRRNILSPPVFDAIAESFVYRADDYSTSQVARQIMAFGKLGYLPPNAGQVFGKVETILHTRFSQFQPRTLLNLLHACTLVERFPVNFVSKVFSSYFLQQLQEQGMGIERAVLAQLTQLYMTVKLECPFYEGPKLLPKYRVKSFLMSGRSLETPVDPHLYNSVKTGLVDLLGDRSYFGSKVLTPYCYTLDVEIKLDEEGYVLPASQTDDVYKRIALCIDGQKRFTSNLRQLLGKEAIKQRHLRLLGYEVVQIPYFEYEKLQSKNSMVEYLHQKIFPHTYRLSW</sequence>
<proteinExistence type="predicted"/>
<dbReference type="InterPro" id="IPR013579">
    <property type="entry name" value="FAST_2"/>
</dbReference>
<evidence type="ECO:0000256" key="2">
    <source>
        <dbReference type="ARBA" id="ARBA00023128"/>
    </source>
</evidence>
<dbReference type="Ensembl" id="ENSOABT00000002291.2">
    <property type="protein sequence ID" value="ENSOABP00000002206.2"/>
    <property type="gene ID" value="ENSOABG00000001367.2"/>
</dbReference>
<dbReference type="GeneID" id="116315981"/>
<protein>
    <recommendedName>
        <fullName evidence="3">RAP domain-containing protein</fullName>
    </recommendedName>
</protein>